<feature type="non-terminal residue" evidence="2">
    <location>
        <position position="232"/>
    </location>
</feature>
<dbReference type="EMBL" id="JBDODL010004132">
    <property type="protein sequence ID" value="MES1922950.1"/>
    <property type="molecule type" value="Genomic_DNA"/>
</dbReference>
<feature type="compositionally biased region" description="Basic and acidic residues" evidence="1">
    <location>
        <begin position="155"/>
        <end position="164"/>
    </location>
</feature>
<reference evidence="2 3" key="1">
    <citation type="journal article" date="2024" name="BMC Biol.">
        <title>Comparative genomics of Ascetosporea gives new insight into the evolutionary basis for animal parasitism in Rhizaria.</title>
        <authorList>
            <person name="Hiltunen Thoren M."/>
            <person name="Onut-Brannstrom I."/>
            <person name="Alfjorden A."/>
            <person name="Peckova H."/>
            <person name="Swords F."/>
            <person name="Hooper C."/>
            <person name="Holzer A.S."/>
            <person name="Bass D."/>
            <person name="Burki F."/>
        </authorList>
    </citation>
    <scope>NUCLEOTIDE SEQUENCE [LARGE SCALE GENOMIC DNA]</scope>
    <source>
        <strain evidence="2">20-A016</strain>
    </source>
</reference>
<protein>
    <submittedName>
        <fullName evidence="2">Uncharacterized protein</fullName>
    </submittedName>
</protein>
<organism evidence="2 3">
    <name type="scientific">Bonamia ostreae</name>
    <dbReference type="NCBI Taxonomy" id="126728"/>
    <lineage>
        <taxon>Eukaryota</taxon>
        <taxon>Sar</taxon>
        <taxon>Rhizaria</taxon>
        <taxon>Endomyxa</taxon>
        <taxon>Ascetosporea</taxon>
        <taxon>Haplosporida</taxon>
        <taxon>Bonamia</taxon>
    </lineage>
</organism>
<feature type="compositionally biased region" description="Basic and acidic residues" evidence="1">
    <location>
        <begin position="179"/>
        <end position="190"/>
    </location>
</feature>
<evidence type="ECO:0000256" key="1">
    <source>
        <dbReference type="SAM" id="MobiDB-lite"/>
    </source>
</evidence>
<feature type="non-terminal residue" evidence="2">
    <location>
        <position position="1"/>
    </location>
</feature>
<name>A0ABV2ATF6_9EUKA</name>
<comment type="caution">
    <text evidence="2">The sequence shown here is derived from an EMBL/GenBank/DDBJ whole genome shotgun (WGS) entry which is preliminary data.</text>
</comment>
<keyword evidence="3" id="KW-1185">Reference proteome</keyword>
<sequence>KNSQRPEEVLFLSDPRNNSLRLFKLPLNYNKPIPKLVFRDHCAPISVLVTPLSNKKVGGDSWSYFMMSGDLAGHIPVQTSIALAVGVETDYGHFVRSRHRRERSPGNEFDRLSRFISVFQALSDVPSWPQNRECSCRNDFCYKKVASGNSNNRDAGNEANERSADSCSNKTKKQNFSRLSEEDLKSENNAKRKKISNANLHCCREKSEKRFGRLENGYHFKNQKIVVSVEGD</sequence>
<proteinExistence type="predicted"/>
<dbReference type="Proteomes" id="UP001439008">
    <property type="component" value="Unassembled WGS sequence"/>
</dbReference>
<evidence type="ECO:0000313" key="3">
    <source>
        <dbReference type="Proteomes" id="UP001439008"/>
    </source>
</evidence>
<feature type="region of interest" description="Disordered" evidence="1">
    <location>
        <begin position="151"/>
        <end position="191"/>
    </location>
</feature>
<gene>
    <name evidence="2" type="ORF">MHBO_004481</name>
</gene>
<evidence type="ECO:0000313" key="2">
    <source>
        <dbReference type="EMBL" id="MES1922950.1"/>
    </source>
</evidence>
<accession>A0ABV2ATF6</accession>